<keyword evidence="4" id="KW-0133">Cell shape</keyword>
<proteinExistence type="inferred from homology"/>
<dbReference type="AlphaFoldDB" id="A0A062VD95"/>
<evidence type="ECO:0000313" key="12">
    <source>
        <dbReference type="Proteomes" id="UP000027100"/>
    </source>
</evidence>
<accession>A0A062VD95</accession>
<feature type="active site" description="Acyl-ester intermediate" evidence="7">
    <location>
        <position position="61"/>
    </location>
</feature>
<dbReference type="InterPro" id="IPR018044">
    <property type="entry name" value="Peptidase_S11"/>
</dbReference>
<dbReference type="eggNOG" id="COG1686">
    <property type="taxonomic scope" value="Bacteria"/>
</dbReference>
<evidence type="ECO:0000256" key="8">
    <source>
        <dbReference type="PIRSR" id="PIRSR618044-2"/>
    </source>
</evidence>
<evidence type="ECO:0000256" key="1">
    <source>
        <dbReference type="ARBA" id="ARBA00007164"/>
    </source>
</evidence>
<dbReference type="PANTHER" id="PTHR21581">
    <property type="entry name" value="D-ALANYL-D-ALANINE CARBOXYPEPTIDASE"/>
    <property type="match status" value="1"/>
</dbReference>
<feature type="active site" evidence="7">
    <location>
        <position position="121"/>
    </location>
</feature>
<dbReference type="Gene3D" id="3.40.710.10">
    <property type="entry name" value="DD-peptidase/beta-lactamase superfamily"/>
    <property type="match status" value="1"/>
</dbReference>
<feature type="active site" description="Acyl-ester intermediate" evidence="7">
    <location>
        <position position="64"/>
    </location>
</feature>
<dbReference type="SUPFAM" id="SSF56601">
    <property type="entry name" value="beta-lactamase/transpeptidase-like"/>
    <property type="match status" value="1"/>
</dbReference>
<dbReference type="InterPro" id="IPR012338">
    <property type="entry name" value="Beta-lactam/transpept-like"/>
</dbReference>
<dbReference type="PATRIC" id="fig|1280954.3.peg.2378"/>
<evidence type="ECO:0000256" key="3">
    <source>
        <dbReference type="ARBA" id="ARBA00022801"/>
    </source>
</evidence>
<dbReference type="RefSeq" id="WP_084324286.1">
    <property type="nucleotide sequence ID" value="NZ_ARYM01000012.1"/>
</dbReference>
<evidence type="ECO:0000256" key="5">
    <source>
        <dbReference type="ARBA" id="ARBA00022984"/>
    </source>
</evidence>
<dbReference type="Pfam" id="PF00768">
    <property type="entry name" value="Peptidase_S11"/>
    <property type="match status" value="1"/>
</dbReference>
<feature type="binding site" evidence="8">
    <location>
        <position position="223"/>
    </location>
    <ligand>
        <name>substrate</name>
    </ligand>
</feature>
<dbReference type="GO" id="GO:0008360">
    <property type="term" value="P:regulation of cell shape"/>
    <property type="evidence" value="ECO:0007669"/>
    <property type="project" value="UniProtKB-KW"/>
</dbReference>
<protein>
    <submittedName>
        <fullName evidence="11">Putative D-alanyl-D-alanine carboxypeptidase</fullName>
    </submittedName>
</protein>
<dbReference type="GO" id="GO:0006508">
    <property type="term" value="P:proteolysis"/>
    <property type="evidence" value="ECO:0007669"/>
    <property type="project" value="InterPro"/>
</dbReference>
<dbReference type="GO" id="GO:0009252">
    <property type="term" value="P:peptidoglycan biosynthetic process"/>
    <property type="evidence" value="ECO:0007669"/>
    <property type="project" value="UniProtKB-KW"/>
</dbReference>
<keyword evidence="11" id="KW-0645">Protease</keyword>
<keyword evidence="6" id="KW-0961">Cell wall biogenesis/degradation</keyword>
<evidence type="ECO:0000256" key="6">
    <source>
        <dbReference type="ARBA" id="ARBA00023316"/>
    </source>
</evidence>
<dbReference type="PANTHER" id="PTHR21581:SF6">
    <property type="entry name" value="TRAFFICKING PROTEIN PARTICLE COMPLEX SUBUNIT 12"/>
    <property type="match status" value="1"/>
</dbReference>
<evidence type="ECO:0000256" key="7">
    <source>
        <dbReference type="PIRSR" id="PIRSR618044-1"/>
    </source>
</evidence>
<comment type="similarity">
    <text evidence="1 9">Belongs to the peptidase S11 family.</text>
</comment>
<evidence type="ECO:0000259" key="10">
    <source>
        <dbReference type="Pfam" id="PF00768"/>
    </source>
</evidence>
<name>A0A062VD95_9PROT</name>
<reference evidence="11 12" key="1">
    <citation type="journal article" date="2014" name="Antonie Van Leeuwenhoek">
        <title>Hyphomonas beringensis sp. nov. and Hyphomonas chukchiensis sp. nov., isolated from surface seawater of the Bering Sea and Chukchi Sea.</title>
        <authorList>
            <person name="Li C."/>
            <person name="Lai Q."/>
            <person name="Li G."/>
            <person name="Dong C."/>
            <person name="Wang J."/>
            <person name="Liao Y."/>
            <person name="Shao Z."/>
        </authorList>
    </citation>
    <scope>NUCLEOTIDE SEQUENCE [LARGE SCALE GENOMIC DNA]</scope>
    <source>
        <strain evidence="11 12">PS728</strain>
    </source>
</reference>
<dbReference type="InterPro" id="IPR001967">
    <property type="entry name" value="Peptidase_S11_N"/>
</dbReference>
<feature type="domain" description="Peptidase S11 D-alanyl-D-alanine carboxypeptidase A N-terminal" evidence="10">
    <location>
        <begin position="31"/>
        <end position="252"/>
    </location>
</feature>
<dbReference type="GO" id="GO:0009002">
    <property type="term" value="F:serine-type D-Ala-D-Ala carboxypeptidase activity"/>
    <property type="evidence" value="ECO:0007669"/>
    <property type="project" value="InterPro"/>
</dbReference>
<keyword evidence="11" id="KW-0121">Carboxypeptidase</keyword>
<organism evidence="11 12">
    <name type="scientific">Hyphomonas polymorpha PS728</name>
    <dbReference type="NCBI Taxonomy" id="1280954"/>
    <lineage>
        <taxon>Bacteria</taxon>
        <taxon>Pseudomonadati</taxon>
        <taxon>Pseudomonadota</taxon>
        <taxon>Alphaproteobacteria</taxon>
        <taxon>Hyphomonadales</taxon>
        <taxon>Hyphomonadaceae</taxon>
        <taxon>Hyphomonas</taxon>
    </lineage>
</organism>
<evidence type="ECO:0000256" key="9">
    <source>
        <dbReference type="RuleBase" id="RU004016"/>
    </source>
</evidence>
<dbReference type="OrthoDB" id="9795979at2"/>
<dbReference type="STRING" id="1280954.HPO_11739"/>
<evidence type="ECO:0000256" key="2">
    <source>
        <dbReference type="ARBA" id="ARBA00022729"/>
    </source>
</evidence>
<dbReference type="PRINTS" id="PR00725">
    <property type="entry name" value="DADACBPTASE1"/>
</dbReference>
<sequence>MAAEVWSRAFRGSAIAASVTITAAVIAPAAHAEKYAAIVVDADTGEVLHARNQDDPRYPASLTKVMTLYLLFDAIDAGEVSLKDKMKVSRNAAAQPPSNLRLKAGDTISVEDAIFALVTKSANDVAVVVAEHLGGSERKFANQMTDKASELGLANTTFRNASGLPNTAQLTTARDLAILADALLDNHGDYYHYFQTQRFSWGGMTYKSHNNLIGPVDGVDGIKTGYTRASGFNLMTSAERDGRRIIAIMLGGASAKSRDAHVTELVESAFVSIGQTPEVIDPNARLVSFASLSTPLNPNAAAEPMLNGRPLSAILAENNGKQPVSMLREVEVEVGEGDASEQASAAAEVTAQITNTPDYDVPNTLSVTSYAPTQASVSAPASAPQILPALTFDGISVSEYEARQAAKAAAGKSVSDYTRRQLRR</sequence>
<evidence type="ECO:0000256" key="4">
    <source>
        <dbReference type="ARBA" id="ARBA00022960"/>
    </source>
</evidence>
<keyword evidence="5" id="KW-0573">Peptidoglycan synthesis</keyword>
<comment type="caution">
    <text evidence="11">The sequence shown here is derived from an EMBL/GenBank/DDBJ whole genome shotgun (WGS) entry which is preliminary data.</text>
</comment>
<keyword evidence="2" id="KW-0732">Signal</keyword>
<evidence type="ECO:0000313" key="11">
    <source>
        <dbReference type="EMBL" id="KCZ98273.1"/>
    </source>
</evidence>
<gene>
    <name evidence="11" type="ORF">HPO_11739</name>
</gene>
<keyword evidence="3" id="KW-0378">Hydrolase</keyword>
<keyword evidence="12" id="KW-1185">Reference proteome</keyword>
<dbReference type="Proteomes" id="UP000027100">
    <property type="component" value="Unassembled WGS sequence"/>
</dbReference>
<dbReference type="GO" id="GO:0071555">
    <property type="term" value="P:cell wall organization"/>
    <property type="evidence" value="ECO:0007669"/>
    <property type="project" value="UniProtKB-KW"/>
</dbReference>
<dbReference type="EMBL" id="ARYM01000012">
    <property type="protein sequence ID" value="KCZ98273.1"/>
    <property type="molecule type" value="Genomic_DNA"/>
</dbReference>